<name>A0A9J7AVA4_9PROT</name>
<dbReference type="Pfam" id="PF12849">
    <property type="entry name" value="PBP_like_2"/>
    <property type="match status" value="1"/>
</dbReference>
<gene>
    <name evidence="4" type="ORF">NUH88_01595</name>
</gene>
<proteinExistence type="predicted"/>
<organism evidence="4 5">
    <name type="scientific">Nisaea acidiphila</name>
    <dbReference type="NCBI Taxonomy" id="1862145"/>
    <lineage>
        <taxon>Bacteria</taxon>
        <taxon>Pseudomonadati</taxon>
        <taxon>Pseudomonadota</taxon>
        <taxon>Alphaproteobacteria</taxon>
        <taxon>Rhodospirillales</taxon>
        <taxon>Thalassobaculaceae</taxon>
        <taxon>Nisaea</taxon>
    </lineage>
</organism>
<evidence type="ECO:0000259" key="3">
    <source>
        <dbReference type="Pfam" id="PF12849"/>
    </source>
</evidence>
<dbReference type="SUPFAM" id="SSF53850">
    <property type="entry name" value="Periplasmic binding protein-like II"/>
    <property type="match status" value="1"/>
</dbReference>
<dbReference type="KEGG" id="naci:NUH88_01595"/>
<feature type="domain" description="PBP" evidence="3">
    <location>
        <begin position="25"/>
        <end position="258"/>
    </location>
</feature>
<evidence type="ECO:0000313" key="5">
    <source>
        <dbReference type="Proteomes" id="UP001060336"/>
    </source>
</evidence>
<dbReference type="InterPro" id="IPR050811">
    <property type="entry name" value="Phosphate_ABC_transporter"/>
</dbReference>
<dbReference type="Gene3D" id="3.40.190.10">
    <property type="entry name" value="Periplasmic binding protein-like II"/>
    <property type="match status" value="2"/>
</dbReference>
<dbReference type="RefSeq" id="WP_257769558.1">
    <property type="nucleotide sequence ID" value="NZ_CP102480.1"/>
</dbReference>
<evidence type="ECO:0000313" key="4">
    <source>
        <dbReference type="EMBL" id="UUX50393.1"/>
    </source>
</evidence>
<dbReference type="Proteomes" id="UP001060336">
    <property type="component" value="Chromosome"/>
</dbReference>
<evidence type="ECO:0000256" key="2">
    <source>
        <dbReference type="SAM" id="SignalP"/>
    </source>
</evidence>
<evidence type="ECO:0000256" key="1">
    <source>
        <dbReference type="ARBA" id="ARBA00022729"/>
    </source>
</evidence>
<dbReference type="PANTHER" id="PTHR30570:SF1">
    <property type="entry name" value="PHOSPHATE-BINDING PROTEIN PSTS"/>
    <property type="match status" value="1"/>
</dbReference>
<keyword evidence="1 2" id="KW-0732">Signal</keyword>
<feature type="chain" id="PRO_5039887814" evidence="2">
    <location>
        <begin position="24"/>
        <end position="275"/>
    </location>
</feature>
<keyword evidence="5" id="KW-1185">Reference proteome</keyword>
<dbReference type="PANTHER" id="PTHR30570">
    <property type="entry name" value="PERIPLASMIC PHOSPHATE BINDING COMPONENT OF PHOSPHATE ABC TRANSPORTER"/>
    <property type="match status" value="1"/>
</dbReference>
<dbReference type="AlphaFoldDB" id="A0A9J7AVA4"/>
<dbReference type="PROSITE" id="PS51257">
    <property type="entry name" value="PROKAR_LIPOPROTEIN"/>
    <property type="match status" value="1"/>
</dbReference>
<protein>
    <submittedName>
        <fullName evidence="4">Substrate-binding domain-containing protein</fullName>
    </submittedName>
</protein>
<reference evidence="4" key="1">
    <citation type="submission" date="2022-08" db="EMBL/GenBank/DDBJ databases">
        <title>Nisaea acidiphila sp. nov., isolated from a marine algal debris and emended description of the genus Nisaea Urios et al. 2008.</title>
        <authorList>
            <person name="Kwon K."/>
        </authorList>
    </citation>
    <scope>NUCLEOTIDE SEQUENCE</scope>
    <source>
        <strain evidence="4">MEBiC11861</strain>
    </source>
</reference>
<dbReference type="InterPro" id="IPR024370">
    <property type="entry name" value="PBP_domain"/>
</dbReference>
<feature type="signal peptide" evidence="2">
    <location>
        <begin position="1"/>
        <end position="23"/>
    </location>
</feature>
<dbReference type="EMBL" id="CP102480">
    <property type="protein sequence ID" value="UUX50393.1"/>
    <property type="molecule type" value="Genomic_DNA"/>
</dbReference>
<accession>A0A9J7AVA4</accession>
<sequence length="275" mass="28941">MRFTFLRNLSAALSLSVIGMTVACGAGQAGTIQVSGTGISLGIAERLGSQLSARSPEHVVVVLPSMGSGGGLKALRDEVIDVSFSARRLKPKEEAWGLRESGCMRTPLAFATNHHTPNGFEIGDLPAIYGSLAPYWNDGTQLKIILRSRSGSELPYLAAQVPGLGEAFETAFKRPDIAIGTSDQVNAELADTISGSLAIMTLLQIRSEKLDLATIPIDGVSPSPETVTDGSYPFSLRVCLILPKQPKAAALALAEQFASLEGEKMIAEMGAALSE</sequence>